<dbReference type="Gene3D" id="3.30.70.270">
    <property type="match status" value="1"/>
</dbReference>
<dbReference type="InterPro" id="IPR029787">
    <property type="entry name" value="Nucleotide_cyclase"/>
</dbReference>
<protein>
    <recommendedName>
        <fullName evidence="1">diguanylate cyclase</fullName>
        <ecNumber evidence="1">2.7.7.65</ecNumber>
    </recommendedName>
</protein>
<feature type="transmembrane region" description="Helical" evidence="4">
    <location>
        <begin position="189"/>
        <end position="215"/>
    </location>
</feature>
<dbReference type="eggNOG" id="COG2203">
    <property type="taxonomic scope" value="Bacteria"/>
</dbReference>
<feature type="domain" description="GGDEF" evidence="6">
    <location>
        <begin position="488"/>
        <end position="623"/>
    </location>
</feature>
<evidence type="ECO:0000259" key="5">
    <source>
        <dbReference type="PROSITE" id="PS50885"/>
    </source>
</evidence>
<name>E3FI95_STIAD</name>
<proteinExistence type="predicted"/>
<dbReference type="Pfam" id="PF00672">
    <property type="entry name" value="HAMP"/>
    <property type="match status" value="1"/>
</dbReference>
<accession>E3FI95</accession>
<dbReference type="InterPro" id="IPR000160">
    <property type="entry name" value="GGDEF_dom"/>
</dbReference>
<dbReference type="HOGENOM" id="CLU_000445_11_24_7"/>
<dbReference type="AlphaFoldDB" id="E3FI95"/>
<dbReference type="CDD" id="cd01949">
    <property type="entry name" value="GGDEF"/>
    <property type="match status" value="1"/>
</dbReference>
<keyword evidence="4" id="KW-0812">Transmembrane</keyword>
<dbReference type="Proteomes" id="UP000001351">
    <property type="component" value="Chromosome"/>
</dbReference>
<dbReference type="PROSITE" id="PS50887">
    <property type="entry name" value="GGDEF"/>
    <property type="match status" value="1"/>
</dbReference>
<dbReference type="Gene3D" id="6.10.340.10">
    <property type="match status" value="1"/>
</dbReference>
<dbReference type="Pfam" id="PF13185">
    <property type="entry name" value="GAF_2"/>
    <property type="match status" value="1"/>
</dbReference>
<evidence type="ECO:0000256" key="4">
    <source>
        <dbReference type="SAM" id="Phobius"/>
    </source>
</evidence>
<dbReference type="Pfam" id="PF00990">
    <property type="entry name" value="GGDEF"/>
    <property type="match status" value="1"/>
</dbReference>
<gene>
    <name evidence="7" type="ordered locus">STAUR_5113</name>
</gene>
<dbReference type="GO" id="GO:0005886">
    <property type="term" value="C:plasma membrane"/>
    <property type="evidence" value="ECO:0007669"/>
    <property type="project" value="TreeGrafter"/>
</dbReference>
<dbReference type="CDD" id="cd06225">
    <property type="entry name" value="HAMP"/>
    <property type="match status" value="1"/>
</dbReference>
<dbReference type="STRING" id="378806.STAUR_5113"/>
<dbReference type="SMART" id="SM00267">
    <property type="entry name" value="GGDEF"/>
    <property type="match status" value="1"/>
</dbReference>
<dbReference type="FunFam" id="3.30.70.270:FF:000001">
    <property type="entry name" value="Diguanylate cyclase domain protein"/>
    <property type="match status" value="1"/>
</dbReference>
<dbReference type="eggNOG" id="COG5000">
    <property type="taxonomic scope" value="Bacteria"/>
</dbReference>
<feature type="domain" description="HAMP" evidence="5">
    <location>
        <begin position="213"/>
        <end position="265"/>
    </location>
</feature>
<feature type="region of interest" description="Disordered" evidence="3">
    <location>
        <begin position="625"/>
        <end position="656"/>
    </location>
</feature>
<sequence>MGLLELAPAAHPENMALGSHTIGRKLLWSIAMPGFLVALLGAGYFWHETQQALQETSRDEALALAQFVTSTFTLPQADREHPHGAVSEVISSNTLLLRSVKELRILAPTGQIRWSRERGEEGQVLPGHARLAETVPSGQIHASGTGTELLQPLGGAECSGCHTAHTASLGMLQLRVSEPRLSRQLTEGFLFVVTGAMLFVGLLALVTTLSLRFFITRPLRRLAAVMRRAEEGDLLVRAEVRGSDEISLLSAAFNQMLGRLTSMKVEEIDTQRDLVVTKDKLALKEKLEERITELSLLFDVAHSLNSTLELEEMLERITRLIVERLKIPDFSIMLLNPEGTLEVRCAWPKNQGIEGLAFKLGEGACGRAAETLRAVYLTDVSDPSSVFARRNLVGESDRGALLSVPMVHMDVLLGVINFQRPVVASFSPEELELLTAVADQAATAVKNARLHEETVQLTMTDPLTGVPNRRHLFTRMEQELARAERYQTPLSILMVDVDYFKRLNDAAGHRAGDETLRKVCDVLRTRVRKVDTLARYGGEEFMILLPQTSKADALEVGEKLRRAVADAPSLTSSSQPTGHVTISIGVACYPVDATHQDMLMDCSDSALYASKRGGRNKVTAYEPGMEIHPGRERGPHVSRPSTEGTRGLTPPGVAKA</sequence>
<evidence type="ECO:0000256" key="2">
    <source>
        <dbReference type="ARBA" id="ARBA00034247"/>
    </source>
</evidence>
<evidence type="ECO:0000313" key="8">
    <source>
        <dbReference type="Proteomes" id="UP000001351"/>
    </source>
</evidence>
<dbReference type="InterPro" id="IPR003018">
    <property type="entry name" value="GAF"/>
</dbReference>
<dbReference type="GO" id="GO:1902201">
    <property type="term" value="P:negative regulation of bacterial-type flagellum-dependent cell motility"/>
    <property type="evidence" value="ECO:0007669"/>
    <property type="project" value="TreeGrafter"/>
</dbReference>
<dbReference type="SMART" id="SM00304">
    <property type="entry name" value="HAMP"/>
    <property type="match status" value="1"/>
</dbReference>
<dbReference type="NCBIfam" id="TIGR00254">
    <property type="entry name" value="GGDEF"/>
    <property type="match status" value="1"/>
</dbReference>
<dbReference type="SUPFAM" id="SSF158472">
    <property type="entry name" value="HAMP domain-like"/>
    <property type="match status" value="1"/>
</dbReference>
<keyword evidence="4" id="KW-0472">Membrane</keyword>
<reference evidence="7 8" key="1">
    <citation type="journal article" date="2011" name="Mol. Biol. Evol.">
        <title>Comparative genomic analysis of fruiting body formation in Myxococcales.</title>
        <authorList>
            <person name="Huntley S."/>
            <person name="Hamann N."/>
            <person name="Wegener-Feldbrugge S."/>
            <person name="Treuner-Lange A."/>
            <person name="Kube M."/>
            <person name="Reinhardt R."/>
            <person name="Klages S."/>
            <person name="Muller R."/>
            <person name="Ronning C.M."/>
            <person name="Nierman W.C."/>
            <person name="Sogaard-Andersen L."/>
        </authorList>
    </citation>
    <scope>NUCLEOTIDE SEQUENCE [LARGE SCALE GENOMIC DNA]</scope>
    <source>
        <strain evidence="7 8">DW4/3-1</strain>
    </source>
</reference>
<keyword evidence="8" id="KW-1185">Reference proteome</keyword>
<dbReference type="KEGG" id="sur:STAUR_5113"/>
<dbReference type="PANTHER" id="PTHR45138:SF9">
    <property type="entry name" value="DIGUANYLATE CYCLASE DGCM-RELATED"/>
    <property type="match status" value="1"/>
</dbReference>
<dbReference type="PROSITE" id="PS50885">
    <property type="entry name" value="HAMP"/>
    <property type="match status" value="1"/>
</dbReference>
<evidence type="ECO:0000313" key="7">
    <source>
        <dbReference type="EMBL" id="ADO72885.1"/>
    </source>
</evidence>
<dbReference type="SUPFAM" id="SSF55073">
    <property type="entry name" value="Nucleotide cyclase"/>
    <property type="match status" value="1"/>
</dbReference>
<dbReference type="InterPro" id="IPR043128">
    <property type="entry name" value="Rev_trsase/Diguanyl_cyclase"/>
</dbReference>
<dbReference type="eggNOG" id="COG3706">
    <property type="taxonomic scope" value="Bacteria"/>
</dbReference>
<dbReference type="GO" id="GO:0007165">
    <property type="term" value="P:signal transduction"/>
    <property type="evidence" value="ECO:0007669"/>
    <property type="project" value="InterPro"/>
</dbReference>
<dbReference type="InterPro" id="IPR029016">
    <property type="entry name" value="GAF-like_dom_sf"/>
</dbReference>
<dbReference type="PANTHER" id="PTHR45138">
    <property type="entry name" value="REGULATORY COMPONENTS OF SENSORY TRANSDUCTION SYSTEM"/>
    <property type="match status" value="1"/>
</dbReference>
<comment type="catalytic activity">
    <reaction evidence="2">
        <text>2 GTP = 3',3'-c-di-GMP + 2 diphosphate</text>
        <dbReference type="Rhea" id="RHEA:24898"/>
        <dbReference type="ChEBI" id="CHEBI:33019"/>
        <dbReference type="ChEBI" id="CHEBI:37565"/>
        <dbReference type="ChEBI" id="CHEBI:58805"/>
        <dbReference type="EC" id="2.7.7.65"/>
    </reaction>
</comment>
<dbReference type="Gene3D" id="3.30.450.40">
    <property type="match status" value="1"/>
</dbReference>
<evidence type="ECO:0000256" key="1">
    <source>
        <dbReference type="ARBA" id="ARBA00012528"/>
    </source>
</evidence>
<dbReference type="GO" id="GO:0043709">
    <property type="term" value="P:cell adhesion involved in single-species biofilm formation"/>
    <property type="evidence" value="ECO:0007669"/>
    <property type="project" value="TreeGrafter"/>
</dbReference>
<feature type="transmembrane region" description="Helical" evidence="4">
    <location>
        <begin position="26"/>
        <end position="46"/>
    </location>
</feature>
<dbReference type="InterPro" id="IPR050469">
    <property type="entry name" value="Diguanylate_Cyclase"/>
</dbReference>
<evidence type="ECO:0000259" key="6">
    <source>
        <dbReference type="PROSITE" id="PS50887"/>
    </source>
</evidence>
<dbReference type="SMART" id="SM00065">
    <property type="entry name" value="GAF"/>
    <property type="match status" value="1"/>
</dbReference>
<evidence type="ECO:0000256" key="3">
    <source>
        <dbReference type="SAM" id="MobiDB-lite"/>
    </source>
</evidence>
<dbReference type="InterPro" id="IPR003660">
    <property type="entry name" value="HAMP_dom"/>
</dbReference>
<dbReference type="GO" id="GO:0052621">
    <property type="term" value="F:diguanylate cyclase activity"/>
    <property type="evidence" value="ECO:0007669"/>
    <property type="project" value="UniProtKB-EC"/>
</dbReference>
<dbReference type="SUPFAM" id="SSF55781">
    <property type="entry name" value="GAF domain-like"/>
    <property type="match status" value="1"/>
</dbReference>
<dbReference type="EC" id="2.7.7.65" evidence="1"/>
<keyword evidence="4" id="KW-1133">Transmembrane helix</keyword>
<dbReference type="EMBL" id="CP002271">
    <property type="protein sequence ID" value="ADO72885.1"/>
    <property type="molecule type" value="Genomic_DNA"/>
</dbReference>
<organism evidence="7 8">
    <name type="scientific">Stigmatella aurantiaca (strain DW4/3-1)</name>
    <dbReference type="NCBI Taxonomy" id="378806"/>
    <lineage>
        <taxon>Bacteria</taxon>
        <taxon>Pseudomonadati</taxon>
        <taxon>Myxococcota</taxon>
        <taxon>Myxococcia</taxon>
        <taxon>Myxococcales</taxon>
        <taxon>Cystobacterineae</taxon>
        <taxon>Archangiaceae</taxon>
        <taxon>Stigmatella</taxon>
    </lineage>
</organism>